<dbReference type="EMBL" id="CWQY01000017">
    <property type="protein sequence ID" value="CSC88943.1"/>
    <property type="molecule type" value="Genomic_DNA"/>
</dbReference>
<evidence type="ECO:0000313" key="3">
    <source>
        <dbReference type="Proteomes" id="UP000041770"/>
    </source>
</evidence>
<accession>A0A655Q3X1</accession>
<dbReference type="EMBL" id="CWOW01000001">
    <property type="protein sequence ID" value="CRZ76504.1"/>
    <property type="molecule type" value="Genomic_DNA"/>
</dbReference>
<dbReference type="AlphaFoldDB" id="A0A655Q3X1"/>
<protein>
    <submittedName>
        <fullName evidence="1">Uncharacterized protein</fullName>
    </submittedName>
</protein>
<dbReference type="Proteomes" id="UP000044806">
    <property type="component" value="Unassembled WGS sequence"/>
</dbReference>
<evidence type="ECO:0000313" key="2">
    <source>
        <dbReference type="EMBL" id="CSC88943.1"/>
    </source>
</evidence>
<sequence length="54" mass="5609">MTKICTKNWVTMPIATPITICSKVIMNPCSESKAISEGTAGIAGITAKVSANPK</sequence>
<reference evidence="3 4" key="1">
    <citation type="submission" date="2015-07" db="EMBL/GenBank/DDBJ databases">
        <authorList>
            <consortium name="Pathogen Informatics"/>
        </authorList>
    </citation>
    <scope>NUCLEOTIDE SEQUENCE [LARGE SCALE GENOMIC DNA]</scope>
    <source>
        <strain evidence="2 3">A316</strain>
        <strain evidence="1 4">A51</strain>
    </source>
</reference>
<evidence type="ECO:0000313" key="4">
    <source>
        <dbReference type="Proteomes" id="UP000044806"/>
    </source>
</evidence>
<dbReference type="Proteomes" id="UP000041770">
    <property type="component" value="Unassembled WGS sequence"/>
</dbReference>
<name>A0A655Q3X1_VIBCL</name>
<organism evidence="1 4">
    <name type="scientific">Vibrio cholerae</name>
    <dbReference type="NCBI Taxonomy" id="666"/>
    <lineage>
        <taxon>Bacteria</taxon>
        <taxon>Pseudomonadati</taxon>
        <taxon>Pseudomonadota</taxon>
        <taxon>Gammaproteobacteria</taxon>
        <taxon>Vibrionales</taxon>
        <taxon>Vibrionaceae</taxon>
        <taxon>Vibrio</taxon>
    </lineage>
</organism>
<evidence type="ECO:0000313" key="1">
    <source>
        <dbReference type="EMBL" id="CRZ76504.1"/>
    </source>
</evidence>
<proteinExistence type="predicted"/>
<gene>
    <name evidence="1" type="ORF">ERS013165_00075</name>
    <name evidence="2" type="ORF">ERS013200_02546</name>
</gene>